<accession>A0ACB8KCR9</accession>
<keyword evidence="2" id="KW-1185">Reference proteome</keyword>
<evidence type="ECO:0000313" key="1">
    <source>
        <dbReference type="EMBL" id="KAH9752204.1"/>
    </source>
</evidence>
<dbReference type="EMBL" id="CM039174">
    <property type="protein sequence ID" value="KAH9752204.1"/>
    <property type="molecule type" value="Genomic_DNA"/>
</dbReference>
<proteinExistence type="predicted"/>
<reference evidence="2" key="1">
    <citation type="journal article" date="2023" name="Hortic. Res.">
        <title>A chromosome-level phased genome enabling allele-level studies in sweet orange: a case study on citrus Huanglongbing tolerance.</title>
        <authorList>
            <person name="Wu B."/>
            <person name="Yu Q."/>
            <person name="Deng Z."/>
            <person name="Duan Y."/>
            <person name="Luo F."/>
            <person name="Gmitter F. Jr."/>
        </authorList>
    </citation>
    <scope>NUCLEOTIDE SEQUENCE [LARGE SCALE GENOMIC DNA]</scope>
    <source>
        <strain evidence="2">cv. Valencia</strain>
    </source>
</reference>
<protein>
    <submittedName>
        <fullName evidence="1">Aminotransferase ALD1</fullName>
    </submittedName>
</protein>
<dbReference type="Proteomes" id="UP000829398">
    <property type="component" value="Chromosome 5"/>
</dbReference>
<organism evidence="1 2">
    <name type="scientific">Citrus sinensis</name>
    <name type="common">Sweet orange</name>
    <name type="synonym">Citrus aurantium var. sinensis</name>
    <dbReference type="NCBI Taxonomy" id="2711"/>
    <lineage>
        <taxon>Eukaryota</taxon>
        <taxon>Viridiplantae</taxon>
        <taxon>Streptophyta</taxon>
        <taxon>Embryophyta</taxon>
        <taxon>Tracheophyta</taxon>
        <taxon>Spermatophyta</taxon>
        <taxon>Magnoliopsida</taxon>
        <taxon>eudicotyledons</taxon>
        <taxon>Gunneridae</taxon>
        <taxon>Pentapetalae</taxon>
        <taxon>rosids</taxon>
        <taxon>malvids</taxon>
        <taxon>Sapindales</taxon>
        <taxon>Rutaceae</taxon>
        <taxon>Aurantioideae</taxon>
        <taxon>Citrus</taxon>
    </lineage>
</organism>
<keyword evidence="1" id="KW-0808">Transferase</keyword>
<gene>
    <name evidence="1" type="ORF">KPL71_014613</name>
</gene>
<name>A0ACB8KCR9_CITSI</name>
<evidence type="ECO:0000313" key="2">
    <source>
        <dbReference type="Proteomes" id="UP000829398"/>
    </source>
</evidence>
<comment type="caution">
    <text evidence="1">The sequence shown here is derived from an EMBL/GenBank/DDBJ whole genome shotgun (WGS) entry which is preliminary data.</text>
</comment>
<keyword evidence="1" id="KW-0032">Aminotransferase</keyword>
<sequence length="444" mass="48495">MEVKLACMVCSVKVRLKAGCSSVVRSAVGRLVQLVNRGRCTKVHRNFNLEKLRNGYLFTEIARRELQHLEKYPNAKVISLGIGDTTQPIPDNISMSMANYARALATAEGYRGYGAEQGNKELRKAIAETHYKDVLVKESEVFVSDGSQCDIARLLLVLGSNVTVAAQDPSFPAYIDSSVIVGQAGDLEDEVGKYCNIEYLECGPGNNFFPDLKGTSRTDIIFFCSPNNPTGHAATQNQLEQLVEFARNNGSIIIFDSAYAAYVTDGCPRSIYEIPGAREVAIEISSFSKFSGFTGVRLGWTVVPEELLFSSGFPVINDFNRIICTCFNGASNIAQAGGLACLSSEGLEAVHSVVDYYKENTKILIDTLASLGIKVYGGINAPYVWAHFPGRKSWDVFAEILEKTHITTVPGSGFGPGGEEYIRISGFGHRESILEASRRLEALF</sequence>